<evidence type="ECO:0000313" key="2">
    <source>
        <dbReference type="Proteomes" id="UP000829398"/>
    </source>
</evidence>
<organism evidence="1 2">
    <name type="scientific">Citrus sinensis</name>
    <name type="common">Sweet orange</name>
    <name type="synonym">Citrus aurantium var. sinensis</name>
    <dbReference type="NCBI Taxonomy" id="2711"/>
    <lineage>
        <taxon>Eukaryota</taxon>
        <taxon>Viridiplantae</taxon>
        <taxon>Streptophyta</taxon>
        <taxon>Embryophyta</taxon>
        <taxon>Tracheophyta</taxon>
        <taxon>Spermatophyta</taxon>
        <taxon>Magnoliopsida</taxon>
        <taxon>eudicotyledons</taxon>
        <taxon>Gunneridae</taxon>
        <taxon>Pentapetalae</taxon>
        <taxon>rosids</taxon>
        <taxon>malvids</taxon>
        <taxon>Sapindales</taxon>
        <taxon>Rutaceae</taxon>
        <taxon>Aurantioideae</taxon>
        <taxon>Citrus</taxon>
    </lineage>
</organism>
<name>A0ACB8KHK3_CITSI</name>
<gene>
    <name evidence="1" type="ORF">KPL71_015237</name>
</gene>
<dbReference type="EMBL" id="CM039174">
    <property type="protein sequence ID" value="KAH9753897.1"/>
    <property type="molecule type" value="Genomic_DNA"/>
</dbReference>
<reference evidence="2" key="1">
    <citation type="journal article" date="2023" name="Hortic. Res.">
        <title>A chromosome-level phased genome enabling allele-level studies in sweet orange: a case study on citrus Huanglongbing tolerance.</title>
        <authorList>
            <person name="Wu B."/>
            <person name="Yu Q."/>
            <person name="Deng Z."/>
            <person name="Duan Y."/>
            <person name="Luo F."/>
            <person name="Gmitter F. Jr."/>
        </authorList>
    </citation>
    <scope>NUCLEOTIDE SEQUENCE [LARGE SCALE GENOMIC DNA]</scope>
    <source>
        <strain evidence="2">cv. Valencia</strain>
    </source>
</reference>
<comment type="caution">
    <text evidence="1">The sequence shown here is derived from an EMBL/GenBank/DDBJ whole genome shotgun (WGS) entry which is preliminary data.</text>
</comment>
<accession>A0ACB8KHK3</accession>
<sequence length="225" mass="24911">MISHWVFLKWSGLISRRPNFEDGPSLAHLTVSPLYVYIKYFLSLSPLAPSLSISKSKPSVAVAVLMDWSFVHKTWEKWASTSVGSSGEPLKAALLINYDPTGPSRLLSTIGSENLKVRYGLCSAEREGMKADPVDLTEFVDFVKLNKLQTDCFFIGKNQYIVTTIHENWFCARCLNTVKAAGEGAIVMQTKAFLLVALYDGSIGPASRAMASADQLAWQLSRRNL</sequence>
<proteinExistence type="predicted"/>
<protein>
    <submittedName>
        <fullName evidence="1">Uncharacterized protein</fullName>
    </submittedName>
</protein>
<keyword evidence="2" id="KW-1185">Reference proteome</keyword>
<dbReference type="Proteomes" id="UP000829398">
    <property type="component" value="Chromosome 5"/>
</dbReference>
<evidence type="ECO:0000313" key="1">
    <source>
        <dbReference type="EMBL" id="KAH9753897.1"/>
    </source>
</evidence>